<dbReference type="InterPro" id="IPR029480">
    <property type="entry name" value="Transpos_assoc"/>
</dbReference>
<dbReference type="AlphaFoldDB" id="A0AAQ3UX58"/>
<dbReference type="Proteomes" id="UP001341281">
    <property type="component" value="Chromosome 10"/>
</dbReference>
<dbReference type="PANTHER" id="PTHR10775">
    <property type="entry name" value="OS08G0208400 PROTEIN"/>
    <property type="match status" value="1"/>
</dbReference>
<reference evidence="2 3" key="1">
    <citation type="submission" date="2024-02" db="EMBL/GenBank/DDBJ databases">
        <title>High-quality chromosome-scale genome assembly of Pensacola bahiagrass (Paspalum notatum Flugge var. saurae).</title>
        <authorList>
            <person name="Vega J.M."/>
            <person name="Podio M."/>
            <person name="Orjuela J."/>
            <person name="Siena L.A."/>
            <person name="Pessino S.C."/>
            <person name="Combes M.C."/>
            <person name="Mariac C."/>
            <person name="Albertini E."/>
            <person name="Pupilli F."/>
            <person name="Ortiz J.P.A."/>
            <person name="Leblanc O."/>
        </authorList>
    </citation>
    <scope>NUCLEOTIDE SEQUENCE [LARGE SCALE GENOMIC DNA]</scope>
    <source>
        <strain evidence="2">R1</strain>
        <tissue evidence="2">Leaf</tissue>
    </source>
</reference>
<feature type="domain" description="Transposase-associated" evidence="1">
    <location>
        <begin position="2"/>
        <end position="46"/>
    </location>
</feature>
<dbReference type="Pfam" id="PF13963">
    <property type="entry name" value="Transpos_assoc"/>
    <property type="match status" value="1"/>
</dbReference>
<gene>
    <name evidence="2" type="ORF">U9M48_043285</name>
</gene>
<protein>
    <recommendedName>
        <fullName evidence="1">Transposase-associated domain-containing protein</fullName>
    </recommendedName>
</protein>
<dbReference type="PANTHER" id="PTHR10775:SF182">
    <property type="entry name" value="TRANSPOSON, EN_SPM-LIKE, TRANSPOSASE-ASSOCIATED DOMAIN PROTEIN-RELATED"/>
    <property type="match status" value="1"/>
</dbReference>
<keyword evidence="3" id="KW-1185">Reference proteome</keyword>
<name>A0AAQ3UX58_PASNO</name>
<evidence type="ECO:0000313" key="2">
    <source>
        <dbReference type="EMBL" id="WVZ97772.1"/>
    </source>
</evidence>
<organism evidence="2 3">
    <name type="scientific">Paspalum notatum var. saurae</name>
    <dbReference type="NCBI Taxonomy" id="547442"/>
    <lineage>
        <taxon>Eukaryota</taxon>
        <taxon>Viridiplantae</taxon>
        <taxon>Streptophyta</taxon>
        <taxon>Embryophyta</taxon>
        <taxon>Tracheophyta</taxon>
        <taxon>Spermatophyta</taxon>
        <taxon>Magnoliopsida</taxon>
        <taxon>Liliopsida</taxon>
        <taxon>Poales</taxon>
        <taxon>Poaceae</taxon>
        <taxon>PACMAD clade</taxon>
        <taxon>Panicoideae</taxon>
        <taxon>Andropogonodae</taxon>
        <taxon>Paspaleae</taxon>
        <taxon>Paspalinae</taxon>
        <taxon>Paspalum</taxon>
    </lineage>
</organism>
<sequence length="294" mass="34470">MNSSFILCPCIDYKNQKEYSSSRQIQMHLMKRGFMPKYVCWTKHGESGIMLEDDEEEFHNLDYVEHPFFADTAMGDAEYVEDAEDTDGLGEMLQAAERYCDNKNVRKKLECMMEDHKTPLYLDCKGDHKKLRSTLELLQWKAANGILDKAFTQLLKLIKEFLPKGNKLPETTYEAKEIVCPIGLEVQKIHACPNDCILYRGKELEDLEACPVCNASWYKIRRNDSGDVKGEPPRKIVPAKVMWYFPIIPQLKHLFLNKEHAKMVRWHKEDRKEDDMLRNPADGLQWRKVDRMYP</sequence>
<evidence type="ECO:0000259" key="1">
    <source>
        <dbReference type="Pfam" id="PF13963"/>
    </source>
</evidence>
<dbReference type="EMBL" id="CP144754">
    <property type="protein sequence ID" value="WVZ97772.1"/>
    <property type="molecule type" value="Genomic_DNA"/>
</dbReference>
<evidence type="ECO:0000313" key="3">
    <source>
        <dbReference type="Proteomes" id="UP001341281"/>
    </source>
</evidence>
<accession>A0AAQ3UX58</accession>
<proteinExistence type="predicted"/>